<keyword evidence="1" id="KW-0175">Coiled coil</keyword>
<organism evidence="2 3">
    <name type="scientific">Chromobacterium phragmitis</name>
    <dbReference type="NCBI Taxonomy" id="2202141"/>
    <lineage>
        <taxon>Bacteria</taxon>
        <taxon>Pseudomonadati</taxon>
        <taxon>Pseudomonadota</taxon>
        <taxon>Betaproteobacteria</taxon>
        <taxon>Neisseriales</taxon>
        <taxon>Chromobacteriaceae</taxon>
        <taxon>Chromobacterium</taxon>
    </lineage>
</organism>
<dbReference type="KEGG" id="chrb:DK843_17505"/>
<gene>
    <name evidence="2" type="ORF">DK843_17505</name>
</gene>
<dbReference type="Proteomes" id="UP000252038">
    <property type="component" value="Chromosome"/>
</dbReference>
<dbReference type="KEGG" id="chri:DK842_12070"/>
<evidence type="ECO:0000256" key="1">
    <source>
        <dbReference type="SAM" id="Coils"/>
    </source>
</evidence>
<proteinExistence type="predicted"/>
<feature type="coiled-coil region" evidence="1">
    <location>
        <begin position="41"/>
        <end position="72"/>
    </location>
</feature>
<dbReference type="EMBL" id="CP029554">
    <property type="protein sequence ID" value="AXE35945.1"/>
    <property type="molecule type" value="Genomic_DNA"/>
</dbReference>
<dbReference type="AlphaFoldDB" id="A0A344UKZ7"/>
<sequence length="221" mass="24719">MNNPLNLDIRRLPGRLPAGDVIASAELDARLRLDDTLAGLQAETRALRDAARAELEQARRDGETLRAALRRQAEAECERLRQAARGEAVAEAVEWLCAEQALERRIADTVSARWRRLTAKALEELLGSIDQNELMLRRVERRVAEWMPKGALTLLVPPEGLERARQHYAALPSVRVRAAAELGPGQARLENELLRIHLDGPAHQAWLLRQLAGDTERIVHA</sequence>
<accession>A0A344UKZ7</accession>
<protein>
    <submittedName>
        <fullName evidence="2">Protein EsaK</fullName>
    </submittedName>
</protein>
<evidence type="ECO:0000313" key="3">
    <source>
        <dbReference type="Proteomes" id="UP000252038"/>
    </source>
</evidence>
<evidence type="ECO:0000313" key="2">
    <source>
        <dbReference type="EMBL" id="AXE35945.1"/>
    </source>
</evidence>
<reference evidence="2 3" key="1">
    <citation type="submission" date="2018-05" db="EMBL/GenBank/DDBJ databases">
        <title>Genome sequencing, assembly and analysis of the novel insecticidal bacterium, Chromobacterium phragmitis.</title>
        <authorList>
            <person name="Sparks M.E."/>
            <person name="Blackburn M.B."/>
            <person name="Gundersen-Rindal D.E."/>
        </authorList>
    </citation>
    <scope>NUCLEOTIDE SEQUENCE [LARGE SCALE GENOMIC DNA]</scope>
    <source>
        <strain evidence="2">IIBBL 274-1</strain>
    </source>
</reference>
<name>A0A344UKZ7_9NEIS</name>